<evidence type="ECO:0000313" key="5">
    <source>
        <dbReference type="EMBL" id="CAH2245524.1"/>
    </source>
</evidence>
<proteinExistence type="inferred from homology"/>
<dbReference type="Pfam" id="PF00561">
    <property type="entry name" value="Abhydrolase_1"/>
    <property type="match status" value="1"/>
</dbReference>
<protein>
    <submittedName>
        <fullName evidence="5">Bifunctional epoxide hydrolase 2</fullName>
    </submittedName>
</protein>
<organism evidence="5 6">
    <name type="scientific">Pelobates cultripes</name>
    <name type="common">Western spadefoot toad</name>
    <dbReference type="NCBI Taxonomy" id="61616"/>
    <lineage>
        <taxon>Eukaryota</taxon>
        <taxon>Metazoa</taxon>
        <taxon>Chordata</taxon>
        <taxon>Craniata</taxon>
        <taxon>Vertebrata</taxon>
        <taxon>Euteleostomi</taxon>
        <taxon>Amphibia</taxon>
        <taxon>Batrachia</taxon>
        <taxon>Anura</taxon>
        <taxon>Pelobatoidea</taxon>
        <taxon>Pelobatidae</taxon>
        <taxon>Pelobates</taxon>
    </lineage>
</organism>
<dbReference type="SUPFAM" id="SSF53474">
    <property type="entry name" value="alpha/beta-Hydrolases"/>
    <property type="match status" value="1"/>
</dbReference>
<sequence>MSGKRVVLFDLGGVLLTPGLQVVLQRLEESLLLHRGFLSSVFLKNGPDGYFAQAERGQIPLSKLITELNNDCKTSAEESGITLPESFSLEQAFHGMYEEGGVNKPMLEAAVTLRNHGFKTCILTNNWVDDSPSRSISAKLISFLHRHFDLIIESCRIGMRKPESKIYEYALQKLQAKPDETIFLDDIGANLKPAREMGISTVLVKDTDVALKELQELTGIQLIESKEFTPTPASPENVTHGFVTIKVPPSRIIPILILVIPLSSFKPGVKLHFVEMGSGPAICLCHGFPESWYSWRYQIPALADGGYRVLALDMKGYGDSSAPAEIEEYSQEELCKGLVVFLDKLSWNELVAFMGPPPSCNEKGISQATFIGHDWGGAIVWNMALFFPERVRAVASLNTPFFTADPKVRALDRIKANPLFDYQLYFQEPGVAEAELERNLERTFKLFFQGSNEQFSLSRFLMSLEMCLGDWGTLPPQLEVKWGGIFVGAPEDPPLSVMLKESDVQFYINQFKKSGFRGPLNWYRNIDKNWQWSLTAHRWKILVPALMVTAGRDPVLLPIMTRGMEDLIPNLSRENIEECGHWTQMERPAAVNKILIKWLGEVHLATAKL</sequence>
<dbReference type="CDD" id="cd02603">
    <property type="entry name" value="HAD_sEH-N_like"/>
    <property type="match status" value="1"/>
</dbReference>
<dbReference type="Pfam" id="PF00702">
    <property type="entry name" value="Hydrolase"/>
    <property type="match status" value="1"/>
</dbReference>
<dbReference type="GO" id="GO:0004301">
    <property type="term" value="F:epoxide hydrolase activity"/>
    <property type="evidence" value="ECO:0007669"/>
    <property type="project" value="UniProtKB-ARBA"/>
</dbReference>
<dbReference type="InterPro" id="IPR036412">
    <property type="entry name" value="HAD-like_sf"/>
</dbReference>
<dbReference type="SFLD" id="SFLDG01129">
    <property type="entry name" value="C1.5:_HAD__Beta-PGM__Phosphata"/>
    <property type="match status" value="1"/>
</dbReference>
<dbReference type="PANTHER" id="PTHR43329">
    <property type="entry name" value="EPOXIDE HYDROLASE"/>
    <property type="match status" value="1"/>
</dbReference>
<dbReference type="InterPro" id="IPR023198">
    <property type="entry name" value="PGP-like_dom2"/>
</dbReference>
<dbReference type="NCBIfam" id="TIGR01509">
    <property type="entry name" value="HAD-SF-IA-v3"/>
    <property type="match status" value="1"/>
</dbReference>
<dbReference type="Proteomes" id="UP001295444">
    <property type="component" value="Chromosome 02"/>
</dbReference>
<evidence type="ECO:0000256" key="2">
    <source>
        <dbReference type="ARBA" id="ARBA00022990"/>
    </source>
</evidence>
<dbReference type="InterPro" id="IPR023214">
    <property type="entry name" value="HAD_sf"/>
</dbReference>
<keyword evidence="2" id="KW-0007">Acetylation</keyword>
<reference evidence="5" key="1">
    <citation type="submission" date="2022-03" db="EMBL/GenBank/DDBJ databases">
        <authorList>
            <person name="Alioto T."/>
            <person name="Alioto T."/>
            <person name="Gomez Garrido J."/>
        </authorList>
    </citation>
    <scope>NUCLEOTIDE SEQUENCE</scope>
</reference>
<name>A0AAD1R9Y8_PELCU</name>
<dbReference type="Gene3D" id="1.10.150.240">
    <property type="entry name" value="Putative phosphatase, domain 2"/>
    <property type="match status" value="1"/>
</dbReference>
<dbReference type="InterPro" id="IPR000073">
    <property type="entry name" value="AB_hydrolase_1"/>
</dbReference>
<keyword evidence="6" id="KW-1185">Reference proteome</keyword>
<dbReference type="EMBL" id="OW240913">
    <property type="protein sequence ID" value="CAH2245524.1"/>
    <property type="molecule type" value="Genomic_DNA"/>
</dbReference>
<keyword evidence="1 5" id="KW-0378">Hydrolase</keyword>
<evidence type="ECO:0000256" key="3">
    <source>
        <dbReference type="ARBA" id="ARBA00038334"/>
    </source>
</evidence>
<evidence type="ECO:0000313" key="6">
    <source>
        <dbReference type="Proteomes" id="UP001295444"/>
    </source>
</evidence>
<dbReference type="InterPro" id="IPR011945">
    <property type="entry name" value="HAD-SF_ppase_IA/epoxid_hydro_N"/>
</dbReference>
<dbReference type="SFLD" id="SFLDS00003">
    <property type="entry name" value="Haloacid_Dehalogenase"/>
    <property type="match status" value="1"/>
</dbReference>
<dbReference type="Gene3D" id="3.40.50.1820">
    <property type="entry name" value="alpha/beta hydrolase"/>
    <property type="match status" value="1"/>
</dbReference>
<dbReference type="PRINTS" id="PR00412">
    <property type="entry name" value="EPOXHYDRLASE"/>
</dbReference>
<dbReference type="Gene3D" id="3.40.50.1000">
    <property type="entry name" value="HAD superfamily/HAD-like"/>
    <property type="match status" value="1"/>
</dbReference>
<comment type="similarity">
    <text evidence="3">Belongs to the AB hydrolase superfamily. Epoxide hydrolase family.</text>
</comment>
<dbReference type="FunFam" id="3.40.50.1820:FF:000067">
    <property type="entry name" value="Bifunctional epoxide hydrolase 2"/>
    <property type="match status" value="1"/>
</dbReference>
<dbReference type="InterPro" id="IPR029058">
    <property type="entry name" value="AB_hydrolase_fold"/>
</dbReference>
<dbReference type="SUPFAM" id="SSF56784">
    <property type="entry name" value="HAD-like"/>
    <property type="match status" value="1"/>
</dbReference>
<gene>
    <name evidence="5" type="ORF">PECUL_23A050243</name>
</gene>
<dbReference type="InterPro" id="IPR006439">
    <property type="entry name" value="HAD-SF_hydro_IA"/>
</dbReference>
<dbReference type="AlphaFoldDB" id="A0AAD1R9Y8"/>
<evidence type="ECO:0000259" key="4">
    <source>
        <dbReference type="Pfam" id="PF00561"/>
    </source>
</evidence>
<dbReference type="InterPro" id="IPR000639">
    <property type="entry name" value="Epox_hydrolase-like"/>
</dbReference>
<accession>A0AAD1R9Y8</accession>
<dbReference type="NCBIfam" id="TIGR02247">
    <property type="entry name" value="HAD-1A3-hyp"/>
    <property type="match status" value="1"/>
</dbReference>
<feature type="domain" description="AB hydrolase-1" evidence="4">
    <location>
        <begin position="280"/>
        <end position="588"/>
    </location>
</feature>
<evidence type="ECO:0000256" key="1">
    <source>
        <dbReference type="ARBA" id="ARBA00022801"/>
    </source>
</evidence>